<dbReference type="InterPro" id="IPR036412">
    <property type="entry name" value="HAD-like_sf"/>
</dbReference>
<dbReference type="OrthoDB" id="9790411at2"/>
<dbReference type="InterPro" id="IPR020568">
    <property type="entry name" value="Ribosomal_Su5_D2-typ_SF"/>
</dbReference>
<evidence type="ECO:0000256" key="2">
    <source>
        <dbReference type="ARBA" id="ARBA00005047"/>
    </source>
</evidence>
<keyword evidence="5 12" id="KW-0479">Metal-binding</keyword>
<dbReference type="FunFam" id="3.30.230.40:FF:000003">
    <property type="entry name" value="Imidazoleglycerol-phosphate dehydratase HisB"/>
    <property type="match status" value="1"/>
</dbReference>
<dbReference type="FunFam" id="3.30.230.40:FF:000001">
    <property type="entry name" value="Imidazoleglycerol-phosphate dehydratase HisB"/>
    <property type="match status" value="1"/>
</dbReference>
<evidence type="ECO:0000256" key="8">
    <source>
        <dbReference type="ARBA" id="ARBA00023102"/>
    </source>
</evidence>
<dbReference type="InterPro" id="IPR020565">
    <property type="entry name" value="ImidazoleglycerP_deHydtase_CS"/>
</dbReference>
<comment type="pathway">
    <text evidence="2 12">Amino-acid biosynthesis; L-histidine biosynthesis; L-histidine from 5-phospho-alpha-D-ribose 1-diphosphate: step 6/9.</text>
</comment>
<dbReference type="HAMAP" id="MF_01022">
    <property type="entry name" value="Bifunc_HisB"/>
    <property type="match status" value="1"/>
</dbReference>
<dbReference type="RefSeq" id="WP_090699004.1">
    <property type="nucleotide sequence ID" value="NZ_FNHH01000002.1"/>
</dbReference>
<dbReference type="EC" id="3.1.3.15" evidence="12"/>
<dbReference type="SUPFAM" id="SSF54211">
    <property type="entry name" value="Ribosomal protein S5 domain 2-like"/>
    <property type="match status" value="2"/>
</dbReference>
<dbReference type="Pfam" id="PF00475">
    <property type="entry name" value="IGPD"/>
    <property type="match status" value="1"/>
</dbReference>
<evidence type="ECO:0000256" key="12">
    <source>
        <dbReference type="HAMAP-Rule" id="MF_01022"/>
    </source>
</evidence>
<evidence type="ECO:0000256" key="11">
    <source>
        <dbReference type="ARBA" id="ARBA00049158"/>
    </source>
</evidence>
<feature type="binding site" evidence="12">
    <location>
        <position position="10"/>
    </location>
    <ligand>
        <name>Mg(2+)</name>
        <dbReference type="ChEBI" id="CHEBI:18420"/>
    </ligand>
</feature>
<dbReference type="AlphaFoldDB" id="A0A1G9MYX0"/>
<dbReference type="NCBIfam" id="NF003937">
    <property type="entry name" value="PRK05446.1"/>
    <property type="match status" value="1"/>
</dbReference>
<dbReference type="PROSITE" id="PS00954">
    <property type="entry name" value="IGP_DEHYDRATASE_1"/>
    <property type="match status" value="1"/>
</dbReference>
<feature type="binding site" evidence="12">
    <location>
        <position position="8"/>
    </location>
    <ligand>
        <name>Mg(2+)</name>
        <dbReference type="ChEBI" id="CHEBI:18420"/>
    </ligand>
</feature>
<keyword evidence="4 12" id="KW-0028">Amino-acid biosynthesis</keyword>
<dbReference type="InterPro" id="IPR038494">
    <property type="entry name" value="IGPD_sf"/>
</dbReference>
<dbReference type="CDD" id="cd07914">
    <property type="entry name" value="IGPD"/>
    <property type="match status" value="1"/>
</dbReference>
<evidence type="ECO:0000313" key="14">
    <source>
        <dbReference type="Proteomes" id="UP000199226"/>
    </source>
</evidence>
<dbReference type="InterPro" id="IPR006543">
    <property type="entry name" value="Histidinol-phos"/>
</dbReference>
<comment type="cofactor">
    <cofactor evidence="1 12">
        <name>Mg(2+)</name>
        <dbReference type="ChEBI" id="CHEBI:18420"/>
    </cofactor>
</comment>
<dbReference type="InterPro" id="IPR020566">
    <property type="entry name" value="His_synth_bifunc_HisB"/>
</dbReference>
<keyword evidence="10 12" id="KW-0511">Multifunctional enzyme</keyword>
<dbReference type="GO" id="GO:0004401">
    <property type="term" value="F:histidinol-phosphatase activity"/>
    <property type="evidence" value="ECO:0007669"/>
    <property type="project" value="UniProtKB-UniRule"/>
</dbReference>
<evidence type="ECO:0000313" key="13">
    <source>
        <dbReference type="EMBL" id="SDL79472.1"/>
    </source>
</evidence>
<dbReference type="InterPro" id="IPR005954">
    <property type="entry name" value="HisB_N"/>
</dbReference>
<keyword evidence="6 12" id="KW-0378">Hydrolase</keyword>
<dbReference type="UniPathway" id="UPA00031">
    <property type="reaction ID" value="UER00011"/>
</dbReference>
<evidence type="ECO:0000256" key="10">
    <source>
        <dbReference type="ARBA" id="ARBA00023268"/>
    </source>
</evidence>
<dbReference type="Pfam" id="PF13242">
    <property type="entry name" value="Hydrolase_like"/>
    <property type="match status" value="1"/>
</dbReference>
<protein>
    <recommendedName>
        <fullName evidence="12">Histidine biosynthesis bifunctional protein HisB</fullName>
    </recommendedName>
    <domain>
        <recommendedName>
            <fullName evidence="12">Histidinol-phosphatase</fullName>
            <ecNumber evidence="12">3.1.3.15</ecNumber>
        </recommendedName>
    </domain>
    <domain>
        <recommendedName>
            <fullName evidence="12">Imidazoleglycerol-phosphate dehydratase</fullName>
            <shortName evidence="12">IGPD</shortName>
            <ecNumber evidence="12">4.2.1.19</ecNumber>
        </recommendedName>
    </domain>
</protein>
<evidence type="ECO:0000256" key="3">
    <source>
        <dbReference type="ARBA" id="ARBA00022490"/>
    </source>
</evidence>
<comment type="subcellular location">
    <subcellularLocation>
        <location evidence="12">Cytoplasm</location>
    </subcellularLocation>
</comment>
<comment type="similarity">
    <text evidence="12">In the N-terminal section; belongs to the histidinol-phosphatase family.</text>
</comment>
<accession>A0A1G9MYX0</accession>
<dbReference type="NCBIfam" id="TIGR01656">
    <property type="entry name" value="Histidinol-ppas"/>
    <property type="match status" value="1"/>
</dbReference>
<evidence type="ECO:0000256" key="4">
    <source>
        <dbReference type="ARBA" id="ARBA00022605"/>
    </source>
</evidence>
<keyword evidence="14" id="KW-1185">Reference proteome</keyword>
<proteinExistence type="inferred from homology"/>
<dbReference type="PANTHER" id="PTHR23133">
    <property type="entry name" value="IMIDAZOLEGLYCEROL-PHOSPHATE DEHYDRATASE HIS7"/>
    <property type="match status" value="1"/>
</dbReference>
<organism evidence="13 14">
    <name type="scientific">Daejeonella rubra</name>
    <dbReference type="NCBI Taxonomy" id="990371"/>
    <lineage>
        <taxon>Bacteria</taxon>
        <taxon>Pseudomonadati</taxon>
        <taxon>Bacteroidota</taxon>
        <taxon>Sphingobacteriia</taxon>
        <taxon>Sphingobacteriales</taxon>
        <taxon>Sphingobacteriaceae</taxon>
        <taxon>Daejeonella</taxon>
    </lineage>
</organism>
<dbReference type="Gene3D" id="3.40.50.1000">
    <property type="entry name" value="HAD superfamily/HAD-like"/>
    <property type="match status" value="1"/>
</dbReference>
<dbReference type="GO" id="GO:0000105">
    <property type="term" value="P:L-histidine biosynthetic process"/>
    <property type="evidence" value="ECO:0007669"/>
    <property type="project" value="UniProtKB-UniRule"/>
</dbReference>
<feature type="active site" description="Proton donor" evidence="12">
    <location>
        <position position="10"/>
    </location>
</feature>
<dbReference type="PANTHER" id="PTHR23133:SF2">
    <property type="entry name" value="IMIDAZOLEGLYCEROL-PHOSPHATE DEHYDRATASE"/>
    <property type="match status" value="1"/>
</dbReference>
<keyword evidence="3 12" id="KW-0963">Cytoplasm</keyword>
<comment type="caution">
    <text evidence="12">Lacks conserved residue(s) required for the propagation of feature annotation.</text>
</comment>
<reference evidence="14" key="1">
    <citation type="submission" date="2016-10" db="EMBL/GenBank/DDBJ databases">
        <authorList>
            <person name="Varghese N."/>
            <person name="Submissions S."/>
        </authorList>
    </citation>
    <scope>NUCLEOTIDE SEQUENCE [LARGE SCALE GENOMIC DNA]</scope>
    <source>
        <strain evidence="14">DSM 24536</strain>
    </source>
</reference>
<evidence type="ECO:0000256" key="5">
    <source>
        <dbReference type="ARBA" id="ARBA00022723"/>
    </source>
</evidence>
<dbReference type="EC" id="4.2.1.19" evidence="12"/>
<feature type="region of interest" description="Imidazoleglycerol-phosphate dehydratase" evidence="12">
    <location>
        <begin position="175"/>
        <end position="364"/>
    </location>
</feature>
<dbReference type="SUPFAM" id="SSF56784">
    <property type="entry name" value="HAD-like"/>
    <property type="match status" value="1"/>
</dbReference>
<feature type="binding site" evidence="12">
    <location>
        <position position="129"/>
    </location>
    <ligand>
        <name>Mg(2+)</name>
        <dbReference type="ChEBI" id="CHEBI:18420"/>
    </ligand>
</feature>
<evidence type="ECO:0000256" key="6">
    <source>
        <dbReference type="ARBA" id="ARBA00022801"/>
    </source>
</evidence>
<dbReference type="Gene3D" id="3.30.230.40">
    <property type="entry name" value="Imidazole glycerol phosphate dehydratase, domain 1"/>
    <property type="match status" value="2"/>
</dbReference>
<dbReference type="InterPro" id="IPR023214">
    <property type="entry name" value="HAD_sf"/>
</dbReference>
<comment type="catalytic activity">
    <reaction evidence="11 12">
        <text>L-histidinol phosphate + H2O = L-histidinol + phosphate</text>
        <dbReference type="Rhea" id="RHEA:14465"/>
        <dbReference type="ChEBI" id="CHEBI:15377"/>
        <dbReference type="ChEBI" id="CHEBI:43474"/>
        <dbReference type="ChEBI" id="CHEBI:57699"/>
        <dbReference type="ChEBI" id="CHEBI:57980"/>
        <dbReference type="EC" id="3.1.3.15"/>
    </reaction>
</comment>
<dbReference type="NCBIfam" id="NF002111">
    <property type="entry name" value="PRK00951.2-1"/>
    <property type="match status" value="1"/>
</dbReference>
<feature type="region of interest" description="Histidinol-phosphatase" evidence="12">
    <location>
        <begin position="1"/>
        <end position="174"/>
    </location>
</feature>
<sequence>MKKVLFVDRDGTIIVEPPEDFQVDSLEKLEFLPFAISSLKKLQDFGYELVMVTNQDGRGTSSFPEEDFQKPHQKMLDILNSEGITFAEIFVDDSFPEANSPNRKPNTGLLTNYLISNLIDLHNSYTIGDRETDIQLAINLGCKSIFYSDQPQEKAVLNSKNWLDISNFLTRKKDRLVELERNTKETKIKLSLNLDGKGEHSIDTGLKFYDHMLDQLAKHSGVDLVLKVDGDLEIDEHHTIEDSAIALGKAFKQALGDKRGIERYGFLLPMDEAMVQCAIDFSDRAYFIYEGKFDREYVGDFPTEMFEHWMKSFSEHAGMNLNLKIIDGTNTHHMIEASFKALAKSIKQAIQITGTELPSTKGVL</sequence>
<keyword evidence="9 12" id="KW-0456">Lyase</keyword>
<dbReference type="Proteomes" id="UP000199226">
    <property type="component" value="Unassembled WGS sequence"/>
</dbReference>
<dbReference type="HAMAP" id="MF_00076">
    <property type="entry name" value="HisB"/>
    <property type="match status" value="1"/>
</dbReference>
<evidence type="ECO:0000256" key="1">
    <source>
        <dbReference type="ARBA" id="ARBA00001946"/>
    </source>
</evidence>
<comment type="pathway">
    <text evidence="12">Amino-acid biosynthesis; L-histidine biosynthesis; L-histidine from 5-phospho-alpha-D-ribose 1-diphosphate: step 8/9.</text>
</comment>
<keyword evidence="8 12" id="KW-0368">Histidine biosynthesis</keyword>
<comment type="similarity">
    <text evidence="12">In the C-terminal section; belongs to the imidazoleglycerol-phosphate dehydratase family.</text>
</comment>
<dbReference type="InterPro" id="IPR006549">
    <property type="entry name" value="HAD-SF_hydro_IIIA"/>
</dbReference>
<dbReference type="GO" id="GO:0005737">
    <property type="term" value="C:cytoplasm"/>
    <property type="evidence" value="ECO:0007669"/>
    <property type="project" value="UniProtKB-SubCell"/>
</dbReference>
<dbReference type="NCBIfam" id="NF002114">
    <property type="entry name" value="PRK00951.2-4"/>
    <property type="match status" value="1"/>
</dbReference>
<dbReference type="STRING" id="990371.SAMN05421813_102170"/>
<keyword evidence="7 12" id="KW-0460">Magnesium</keyword>
<feature type="active site" description="Nucleophile" evidence="12">
    <location>
        <position position="8"/>
    </location>
</feature>
<dbReference type="PROSITE" id="PS00955">
    <property type="entry name" value="IGP_DEHYDRATASE_2"/>
    <property type="match status" value="1"/>
</dbReference>
<dbReference type="GO" id="GO:0004424">
    <property type="term" value="F:imidazoleglycerol-phosphate dehydratase activity"/>
    <property type="evidence" value="ECO:0007669"/>
    <property type="project" value="UniProtKB-UniRule"/>
</dbReference>
<dbReference type="NCBIfam" id="TIGR01261">
    <property type="entry name" value="hisB_Nterm"/>
    <property type="match status" value="1"/>
</dbReference>
<dbReference type="CDD" id="cd07503">
    <property type="entry name" value="HAD_HisB-N"/>
    <property type="match status" value="1"/>
</dbReference>
<gene>
    <name evidence="12" type="primary">hisB</name>
    <name evidence="13" type="ORF">SAMN05421813_102170</name>
</gene>
<evidence type="ECO:0000256" key="7">
    <source>
        <dbReference type="ARBA" id="ARBA00022842"/>
    </source>
</evidence>
<dbReference type="GO" id="GO:0046872">
    <property type="term" value="F:metal ion binding"/>
    <property type="evidence" value="ECO:0007669"/>
    <property type="project" value="UniProtKB-KW"/>
</dbReference>
<dbReference type="NCBIfam" id="TIGR01662">
    <property type="entry name" value="HAD-SF-IIIA"/>
    <property type="match status" value="1"/>
</dbReference>
<dbReference type="InterPro" id="IPR000807">
    <property type="entry name" value="ImidazoleglycerolP_deHydtase"/>
</dbReference>
<name>A0A1G9MYX0_9SPHI</name>
<evidence type="ECO:0000256" key="9">
    <source>
        <dbReference type="ARBA" id="ARBA00023239"/>
    </source>
</evidence>
<comment type="catalytic activity">
    <reaction evidence="12">
        <text>D-erythro-1-(imidazol-4-yl)glycerol 3-phosphate = 3-(imidazol-4-yl)-2-oxopropyl phosphate + H2O</text>
        <dbReference type="Rhea" id="RHEA:11040"/>
        <dbReference type="ChEBI" id="CHEBI:15377"/>
        <dbReference type="ChEBI" id="CHEBI:57766"/>
        <dbReference type="ChEBI" id="CHEBI:58278"/>
        <dbReference type="EC" id="4.2.1.19"/>
    </reaction>
</comment>
<dbReference type="EMBL" id="FNHH01000002">
    <property type="protein sequence ID" value="SDL79472.1"/>
    <property type="molecule type" value="Genomic_DNA"/>
</dbReference>